<dbReference type="InterPro" id="IPR032466">
    <property type="entry name" value="Metal_Hydrolase"/>
</dbReference>
<dbReference type="GO" id="GO:0016831">
    <property type="term" value="F:carboxy-lyase activity"/>
    <property type="evidence" value="ECO:0007669"/>
    <property type="project" value="UniProtKB-KW"/>
</dbReference>
<dbReference type="PANTHER" id="PTHR21240:SF28">
    <property type="entry name" value="ISO-OROTATE DECARBOXYLASE (EUROFUNG)"/>
    <property type="match status" value="1"/>
</dbReference>
<evidence type="ECO:0000256" key="1">
    <source>
        <dbReference type="ARBA" id="ARBA00023239"/>
    </source>
</evidence>
<dbReference type="EMBL" id="CAMXCT020000001">
    <property type="protein sequence ID" value="CAL1125027.1"/>
    <property type="molecule type" value="Genomic_DNA"/>
</dbReference>
<dbReference type="InterPro" id="IPR032465">
    <property type="entry name" value="ACMSD"/>
</dbReference>
<dbReference type="EMBL" id="CAMXCT030000001">
    <property type="protein sequence ID" value="CAL4758964.1"/>
    <property type="molecule type" value="Genomic_DNA"/>
</dbReference>
<gene>
    <name evidence="4" type="ORF">C1SCF055_LOCUS242</name>
</gene>
<reference evidence="5 6" key="2">
    <citation type="submission" date="2024-05" db="EMBL/GenBank/DDBJ databases">
        <authorList>
            <person name="Chen Y."/>
            <person name="Shah S."/>
            <person name="Dougan E. K."/>
            <person name="Thang M."/>
            <person name="Chan C."/>
        </authorList>
    </citation>
    <scope>NUCLEOTIDE SEQUENCE [LARGE SCALE GENOMIC DNA]</scope>
</reference>
<dbReference type="EMBL" id="CAMXCT010000001">
    <property type="protein sequence ID" value="CAI3971652.1"/>
    <property type="molecule type" value="Genomic_DNA"/>
</dbReference>
<evidence type="ECO:0000313" key="4">
    <source>
        <dbReference type="EMBL" id="CAI3971652.1"/>
    </source>
</evidence>
<feature type="domain" description="Amidohydrolase-related" evidence="3">
    <location>
        <begin position="5"/>
        <end position="221"/>
    </location>
</feature>
<dbReference type="GO" id="GO:0016787">
    <property type="term" value="F:hydrolase activity"/>
    <property type="evidence" value="ECO:0007669"/>
    <property type="project" value="InterPro"/>
</dbReference>
<dbReference type="Gene3D" id="3.20.20.140">
    <property type="entry name" value="Metal-dependent hydrolases"/>
    <property type="match status" value="2"/>
</dbReference>
<reference evidence="4" key="1">
    <citation type="submission" date="2022-10" db="EMBL/GenBank/DDBJ databases">
        <authorList>
            <person name="Chen Y."/>
            <person name="Dougan E. K."/>
            <person name="Chan C."/>
            <person name="Rhodes N."/>
            <person name="Thang M."/>
        </authorList>
    </citation>
    <scope>NUCLEOTIDE SEQUENCE</scope>
</reference>
<name>A0A9P1BEA5_9DINO</name>
<feature type="domain" description="Amidohydrolase-related" evidence="3">
    <location>
        <begin position="285"/>
        <end position="491"/>
    </location>
</feature>
<evidence type="ECO:0000313" key="6">
    <source>
        <dbReference type="Proteomes" id="UP001152797"/>
    </source>
</evidence>
<evidence type="ECO:0000256" key="2">
    <source>
        <dbReference type="RuleBase" id="RU366045"/>
    </source>
</evidence>
<accession>A0A9P1BEA5</accession>
<dbReference type="AlphaFoldDB" id="A0A9P1BEA5"/>
<dbReference type="Proteomes" id="UP001152797">
    <property type="component" value="Unassembled WGS sequence"/>
</dbReference>
<keyword evidence="6" id="KW-1185">Reference proteome</keyword>
<organism evidence="4">
    <name type="scientific">Cladocopium goreaui</name>
    <dbReference type="NCBI Taxonomy" id="2562237"/>
    <lineage>
        <taxon>Eukaryota</taxon>
        <taxon>Sar</taxon>
        <taxon>Alveolata</taxon>
        <taxon>Dinophyceae</taxon>
        <taxon>Suessiales</taxon>
        <taxon>Symbiodiniaceae</taxon>
        <taxon>Cladocopium</taxon>
    </lineage>
</organism>
<evidence type="ECO:0000259" key="3">
    <source>
        <dbReference type="Pfam" id="PF04909"/>
    </source>
</evidence>
<dbReference type="SUPFAM" id="SSF51556">
    <property type="entry name" value="Metallo-dependent hydrolases"/>
    <property type="match status" value="2"/>
</dbReference>
<keyword evidence="1 2" id="KW-0456">Lyase</keyword>
<sequence length="491" mass="54843">MMIWDLHCHLGAVDGATPHVRMAALMRMADRVGVERVVIFMGWPHQVDPTPEELRRQNDQVLEAISHWHDRAFGFVYLTPNHVEASLEELKRCVEHGPMVGVKLWVARRGSDAAVDPLVAEATRLNAVVYQHTWLKTTGNLAGESTPEDLVALAKRHPEATLICGHSGGAWELGIRAIRPQKNIWLGIGGFDPTAGVAEMAVRELGAERVIFGSDAAGRSFASQMAKVHGEGSTGMSIDCNVMLSRWPFRRVPNDSVSKLAEELNRHGIDEAWAGSFDALLHRDMAGVNLRLVEQCRSVEDLRLLPFGTVHPGLPDWEEDLRRCAEEHNMRGIRLFPNYHQYTLDDPRFAQLLADAARRGLLVQVVVKMEDERTQHPLLRVPAVDLEPLGELVEGMPELRVMVLNGLRGDVRPELIERLTTTGRVQFDLAMLEGAAGVRRWIDRFGKDHLTLGTFSPLFYTEASLLKLEESELGQVERRAVLGENAKRLLG</sequence>
<protein>
    <submittedName>
        <fullName evidence="5">Amidohydrolase</fullName>
    </submittedName>
</protein>
<dbReference type="GO" id="GO:0019748">
    <property type="term" value="P:secondary metabolic process"/>
    <property type="evidence" value="ECO:0007669"/>
    <property type="project" value="TreeGrafter"/>
</dbReference>
<comment type="caution">
    <text evidence="4">The sequence shown here is derived from an EMBL/GenBank/DDBJ whole genome shotgun (WGS) entry which is preliminary data.</text>
</comment>
<keyword evidence="2" id="KW-0210">Decarboxylase</keyword>
<dbReference type="OrthoDB" id="191270at2759"/>
<dbReference type="PANTHER" id="PTHR21240">
    <property type="entry name" value="2-AMINO-3-CARBOXYLMUCONATE-6-SEMIALDEHYDE DECARBOXYLASE"/>
    <property type="match status" value="1"/>
</dbReference>
<dbReference type="GO" id="GO:0005737">
    <property type="term" value="C:cytoplasm"/>
    <property type="evidence" value="ECO:0007669"/>
    <property type="project" value="TreeGrafter"/>
</dbReference>
<proteinExistence type="inferred from homology"/>
<evidence type="ECO:0000313" key="5">
    <source>
        <dbReference type="EMBL" id="CAL4758964.1"/>
    </source>
</evidence>
<comment type="similarity">
    <text evidence="2">Belongs to the metallo-dependent hydrolases superfamily.</text>
</comment>
<dbReference type="Pfam" id="PF04909">
    <property type="entry name" value="Amidohydro_2"/>
    <property type="match status" value="2"/>
</dbReference>
<dbReference type="InterPro" id="IPR006680">
    <property type="entry name" value="Amidohydro-rel"/>
</dbReference>